<feature type="compositionally biased region" description="Polar residues" evidence="9">
    <location>
        <begin position="553"/>
        <end position="566"/>
    </location>
</feature>
<protein>
    <recommendedName>
        <fullName evidence="10">Deacetylase sirtuin-type domain-containing protein</fullName>
    </recommendedName>
</protein>
<feature type="domain" description="Deacetylase sirtuin-type" evidence="10">
    <location>
        <begin position="237"/>
        <end position="511"/>
    </location>
</feature>
<evidence type="ECO:0000256" key="7">
    <source>
        <dbReference type="ARBA" id="ARBA00023242"/>
    </source>
</evidence>
<feature type="active site" description="Proton acceptor" evidence="8">
    <location>
        <position position="364"/>
    </location>
</feature>
<comment type="similarity">
    <text evidence="3">Belongs to the sirtuin family. Class I subfamily.</text>
</comment>
<dbReference type="GO" id="GO:0046872">
    <property type="term" value="F:metal ion binding"/>
    <property type="evidence" value="ECO:0007669"/>
    <property type="project" value="UniProtKB-KW"/>
</dbReference>
<dbReference type="InterPro" id="IPR003000">
    <property type="entry name" value="Sirtuin"/>
</dbReference>
<feature type="region of interest" description="Disordered" evidence="9">
    <location>
        <begin position="1"/>
        <end position="85"/>
    </location>
</feature>
<keyword evidence="8" id="KW-0862">Zinc</keyword>
<evidence type="ECO:0000256" key="2">
    <source>
        <dbReference type="ARBA" id="ARBA00004123"/>
    </source>
</evidence>
<feature type="region of interest" description="Disordered" evidence="9">
    <location>
        <begin position="553"/>
        <end position="599"/>
    </location>
</feature>
<evidence type="ECO:0000313" key="11">
    <source>
        <dbReference type="EMBL" id="KAG7663996.1"/>
    </source>
</evidence>
<evidence type="ECO:0000256" key="5">
    <source>
        <dbReference type="ARBA" id="ARBA00023015"/>
    </source>
</evidence>
<feature type="compositionally biased region" description="Acidic residues" evidence="9">
    <location>
        <begin position="122"/>
        <end position="142"/>
    </location>
</feature>
<keyword evidence="4" id="KW-0678">Repressor</keyword>
<dbReference type="EMBL" id="JAGSYN010000111">
    <property type="protein sequence ID" value="KAG7663996.1"/>
    <property type="molecule type" value="Genomic_DNA"/>
</dbReference>
<evidence type="ECO:0000256" key="8">
    <source>
        <dbReference type="PROSITE-ProRule" id="PRU00236"/>
    </source>
</evidence>
<evidence type="ECO:0000256" key="9">
    <source>
        <dbReference type="SAM" id="MobiDB-lite"/>
    </source>
</evidence>
<dbReference type="Proteomes" id="UP000694255">
    <property type="component" value="Unassembled WGS sequence"/>
</dbReference>
<evidence type="ECO:0000259" key="10">
    <source>
        <dbReference type="PROSITE" id="PS50305"/>
    </source>
</evidence>
<name>A0A8J5QG96_9ASCO</name>
<evidence type="ECO:0000256" key="4">
    <source>
        <dbReference type="ARBA" id="ARBA00022491"/>
    </source>
</evidence>
<dbReference type="PANTHER" id="PTHR11085">
    <property type="entry name" value="NAD-DEPENDENT PROTEIN DEACYLASE SIRTUIN-5, MITOCHONDRIAL-RELATED"/>
    <property type="match status" value="1"/>
</dbReference>
<dbReference type="GO" id="GO:0070403">
    <property type="term" value="F:NAD+ binding"/>
    <property type="evidence" value="ECO:0007669"/>
    <property type="project" value="InterPro"/>
</dbReference>
<organism evidence="11 12">
    <name type="scientific">[Candida] subhashii</name>
    <dbReference type="NCBI Taxonomy" id="561895"/>
    <lineage>
        <taxon>Eukaryota</taxon>
        <taxon>Fungi</taxon>
        <taxon>Dikarya</taxon>
        <taxon>Ascomycota</taxon>
        <taxon>Saccharomycotina</taxon>
        <taxon>Pichiomycetes</taxon>
        <taxon>Debaryomycetaceae</taxon>
        <taxon>Spathaspora</taxon>
    </lineage>
</organism>
<sequence length="599" mass="67352">MPQSENDIILIDSDSEVSDPESPPSKRHKPYSYNNDNDNNSNKNNTINTKKLSITPFQDDSSSSSEDEHPTLVKKQAQVQQFPSNRLKEHYYHDEIDEEVELLSMQSSRAPPKPVEITNISSDDDDEEGDGEDNEEDDDDDNHSDSSIESSDSDFRQISFSGSASPETIAQTRKYLKTYGNIKFLEKYLPTAASSEDIIKLIIMLGFMPRHLHTSGIMDLINILNRAMIKVKAIRSRLDDVKTVDDAIGLIEKSKKILVITGAGISTSLGIPDFRSSQGFYTMVQHLGLSDPQEVFDLEIFHTDPSLFYSIAYMILPPERICSPLHSFISLLQSKGKLLRNYTQNIDNLESYAGIKPDKLIQCHGSFATATCVTCRLQIPGEKIFPQIRAKQIPYCPQCAKVKRSKLKQDDDYYFSESFGVFKPDITFFGESLPKLFHDRIVEDIMDCDLLISIGTSLKVAPVADIVDKIPEHVPQILINKDPIEHCNFDVSLLGYCDDVASYISNRLGEDWRLPHKDYESIRGYKGSNLEIMLEDEHLREYQIINKAKASSDLESGSGSVLTVENTPLYEDPPSTAEVNTPPPAEVIDNSKEKDNNST</sequence>
<proteinExistence type="inferred from homology"/>
<evidence type="ECO:0000256" key="6">
    <source>
        <dbReference type="ARBA" id="ARBA00023163"/>
    </source>
</evidence>
<evidence type="ECO:0000256" key="1">
    <source>
        <dbReference type="ARBA" id="ARBA00001947"/>
    </source>
</evidence>
<dbReference type="RefSeq" id="XP_049264228.1">
    <property type="nucleotide sequence ID" value="XM_049406255.1"/>
</dbReference>
<keyword evidence="8" id="KW-0479">Metal-binding</keyword>
<feature type="region of interest" description="Disordered" evidence="9">
    <location>
        <begin position="104"/>
        <end position="162"/>
    </location>
</feature>
<dbReference type="PROSITE" id="PS50305">
    <property type="entry name" value="SIRTUIN"/>
    <property type="match status" value="1"/>
</dbReference>
<feature type="binding site" evidence="8">
    <location>
        <position position="372"/>
    </location>
    <ligand>
        <name>Zn(2+)</name>
        <dbReference type="ChEBI" id="CHEBI:29105"/>
    </ligand>
</feature>
<dbReference type="InterPro" id="IPR050134">
    <property type="entry name" value="NAD-dep_sirtuin_deacylases"/>
</dbReference>
<gene>
    <name evidence="11" type="ORF">J8A68_002497</name>
</gene>
<dbReference type="InterPro" id="IPR026590">
    <property type="entry name" value="Ssirtuin_cat_dom"/>
</dbReference>
<dbReference type="AlphaFoldDB" id="A0A8J5QG96"/>
<dbReference type="GeneID" id="73469298"/>
<feature type="binding site" evidence="8">
    <location>
        <position position="375"/>
    </location>
    <ligand>
        <name>Zn(2+)</name>
        <dbReference type="ChEBI" id="CHEBI:29105"/>
    </ligand>
</feature>
<evidence type="ECO:0000313" key="12">
    <source>
        <dbReference type="Proteomes" id="UP000694255"/>
    </source>
</evidence>
<feature type="compositionally biased region" description="Basic and acidic residues" evidence="9">
    <location>
        <begin position="589"/>
        <end position="599"/>
    </location>
</feature>
<dbReference type="GO" id="GO:0046970">
    <property type="term" value="F:histone H4K16 deacetylase activity, NAD-dependent"/>
    <property type="evidence" value="ECO:0007669"/>
    <property type="project" value="TreeGrafter"/>
</dbReference>
<reference evidence="11 12" key="1">
    <citation type="journal article" date="2021" name="DNA Res.">
        <title>Genome analysis of Candida subhashii reveals its hybrid nature and dual mitochondrial genome conformations.</title>
        <authorList>
            <person name="Mixao V."/>
            <person name="Hegedusova E."/>
            <person name="Saus E."/>
            <person name="Pryszcz L.P."/>
            <person name="Cillingova A."/>
            <person name="Nosek J."/>
            <person name="Gabaldon T."/>
        </authorList>
    </citation>
    <scope>NUCLEOTIDE SEQUENCE [LARGE SCALE GENOMIC DNA]</scope>
    <source>
        <strain evidence="11 12">CBS 10753</strain>
    </source>
</reference>
<comment type="cofactor">
    <cofactor evidence="1">
        <name>Zn(2+)</name>
        <dbReference type="ChEBI" id="CHEBI:29105"/>
    </cofactor>
</comment>
<dbReference type="Pfam" id="PF02146">
    <property type="entry name" value="SIR2"/>
    <property type="match status" value="1"/>
</dbReference>
<feature type="binding site" evidence="8">
    <location>
        <position position="399"/>
    </location>
    <ligand>
        <name>Zn(2+)</name>
        <dbReference type="ChEBI" id="CHEBI:29105"/>
    </ligand>
</feature>
<dbReference type="GO" id="GO:0005634">
    <property type="term" value="C:nucleus"/>
    <property type="evidence" value="ECO:0007669"/>
    <property type="project" value="UniProtKB-SubCell"/>
</dbReference>
<feature type="compositionally biased region" description="Low complexity" evidence="9">
    <location>
        <begin position="31"/>
        <end position="50"/>
    </location>
</feature>
<feature type="binding site" evidence="8">
    <location>
        <position position="396"/>
    </location>
    <ligand>
        <name>Zn(2+)</name>
        <dbReference type="ChEBI" id="CHEBI:29105"/>
    </ligand>
</feature>
<dbReference type="Pfam" id="PF04574">
    <property type="entry name" value="DUF592"/>
    <property type="match status" value="2"/>
</dbReference>
<keyword evidence="6" id="KW-0804">Transcription</keyword>
<comment type="subcellular location">
    <subcellularLocation>
        <location evidence="2">Nucleus</location>
    </subcellularLocation>
</comment>
<comment type="caution">
    <text evidence="11">The sequence shown here is derived from an EMBL/GenBank/DDBJ whole genome shotgun (WGS) entry which is preliminary data.</text>
</comment>
<accession>A0A8J5QG96</accession>
<evidence type="ECO:0000256" key="3">
    <source>
        <dbReference type="ARBA" id="ARBA00006924"/>
    </source>
</evidence>
<keyword evidence="12" id="KW-1185">Reference proteome</keyword>
<dbReference type="InterPro" id="IPR007654">
    <property type="entry name" value="NAD-dep_histone_deAcase_SIR2_N"/>
</dbReference>
<keyword evidence="7" id="KW-0539">Nucleus</keyword>
<keyword evidence="5" id="KW-0805">Transcription regulation</keyword>
<dbReference type="PANTHER" id="PTHR11085:SF9">
    <property type="entry name" value="NAD-DEPENDENT PROTEIN DEACETYLASE SIRTUIN-1"/>
    <property type="match status" value="1"/>
</dbReference>
<dbReference type="OrthoDB" id="420264at2759"/>